<accession>A0A131YZH7</accession>
<evidence type="ECO:0000313" key="1">
    <source>
        <dbReference type="EMBL" id="JAP84589.1"/>
    </source>
</evidence>
<evidence type="ECO:0008006" key="2">
    <source>
        <dbReference type="Google" id="ProtNLM"/>
    </source>
</evidence>
<dbReference type="InterPro" id="IPR012674">
    <property type="entry name" value="Calycin"/>
</dbReference>
<dbReference type="EMBL" id="GEDV01003968">
    <property type="protein sequence ID" value="JAP84589.1"/>
    <property type="molecule type" value="Transcribed_RNA"/>
</dbReference>
<reference evidence="1" key="1">
    <citation type="journal article" date="2016" name="Ticks Tick Borne Dis.">
        <title>De novo assembly and annotation of the salivary gland transcriptome of Rhipicephalus appendiculatus male and female ticks during blood feeding.</title>
        <authorList>
            <person name="de Castro M.H."/>
            <person name="de Klerk D."/>
            <person name="Pienaar R."/>
            <person name="Latif A.A."/>
            <person name="Rees D.J."/>
            <person name="Mans B.J."/>
        </authorList>
    </citation>
    <scope>NUCLEOTIDE SEQUENCE</scope>
    <source>
        <tissue evidence="1">Salivary glands</tissue>
    </source>
</reference>
<protein>
    <recommendedName>
        <fullName evidence="2">Lipocalin</fullName>
    </recommendedName>
</protein>
<dbReference type="AlphaFoldDB" id="A0A131YZH7"/>
<organism evidence="1">
    <name type="scientific">Rhipicephalus appendiculatus</name>
    <name type="common">Brown ear tick</name>
    <dbReference type="NCBI Taxonomy" id="34631"/>
    <lineage>
        <taxon>Eukaryota</taxon>
        <taxon>Metazoa</taxon>
        <taxon>Ecdysozoa</taxon>
        <taxon>Arthropoda</taxon>
        <taxon>Chelicerata</taxon>
        <taxon>Arachnida</taxon>
        <taxon>Acari</taxon>
        <taxon>Parasitiformes</taxon>
        <taxon>Ixodida</taxon>
        <taxon>Ixodoidea</taxon>
        <taxon>Ixodidae</taxon>
        <taxon>Rhipicephalinae</taxon>
        <taxon>Rhipicephalus</taxon>
        <taxon>Rhipicephalus</taxon>
    </lineage>
</organism>
<sequence>MSCCSVDGLLFDEAACTHFKAKAFNDSYSQRPTIRPTVRALEQCQLWPLPLTLSQQSHDGAGAHSNDRAATGSEELSRKVDVVCVAVLLTSMVSTLINCEEAYDFRELPERVRYMMDNATKLLNATERLVLYWGVNGAMNNNRICWTSQKIKNSWSGVDHDIRFRTNESTKSTSNFTEERATGNYIVSPSNRIPTVLLSVHGSSAASKLSGDYILLEGNPACFVMGEIIPNKTTGSKCLYWTREWSKRDDREKCELAFKNNCSTVQDTFYSMENFWRFCNFCTSTNDTIIPTTPS</sequence>
<dbReference type="Gene3D" id="2.40.128.20">
    <property type="match status" value="1"/>
</dbReference>
<proteinExistence type="predicted"/>
<name>A0A131YZH7_RHIAP</name>